<evidence type="ECO:0000259" key="1">
    <source>
        <dbReference type="Pfam" id="PF04321"/>
    </source>
</evidence>
<dbReference type="Pfam" id="PF04321">
    <property type="entry name" value="RmlD_sub_bind"/>
    <property type="match status" value="1"/>
</dbReference>
<dbReference type="Gene3D" id="3.40.50.720">
    <property type="entry name" value="NAD(P)-binding Rossmann-like Domain"/>
    <property type="match status" value="1"/>
</dbReference>
<dbReference type="PANTHER" id="PTHR10491:SF4">
    <property type="entry name" value="METHIONINE ADENOSYLTRANSFERASE 2 SUBUNIT BETA"/>
    <property type="match status" value="1"/>
</dbReference>
<comment type="caution">
    <text evidence="2">The sequence shown here is derived from an EMBL/GenBank/DDBJ whole genome shotgun (WGS) entry which is preliminary data.</text>
</comment>
<evidence type="ECO:0000313" key="2">
    <source>
        <dbReference type="EMBL" id="KKK79156.1"/>
    </source>
</evidence>
<dbReference type="SUPFAM" id="SSF51735">
    <property type="entry name" value="NAD(P)-binding Rossmann-fold domains"/>
    <property type="match status" value="1"/>
</dbReference>
<organism evidence="2">
    <name type="scientific">marine sediment metagenome</name>
    <dbReference type="NCBI Taxonomy" id="412755"/>
    <lineage>
        <taxon>unclassified sequences</taxon>
        <taxon>metagenomes</taxon>
        <taxon>ecological metagenomes</taxon>
    </lineage>
</organism>
<dbReference type="InterPro" id="IPR036291">
    <property type="entry name" value="NAD(P)-bd_dom_sf"/>
</dbReference>
<protein>
    <recommendedName>
        <fullName evidence="1">RmlD-like substrate binding domain-containing protein</fullName>
    </recommendedName>
</protein>
<reference evidence="2" key="1">
    <citation type="journal article" date="2015" name="Nature">
        <title>Complex archaea that bridge the gap between prokaryotes and eukaryotes.</title>
        <authorList>
            <person name="Spang A."/>
            <person name="Saw J.H."/>
            <person name="Jorgensen S.L."/>
            <person name="Zaremba-Niedzwiedzka K."/>
            <person name="Martijn J."/>
            <person name="Lind A.E."/>
            <person name="van Eijk R."/>
            <person name="Schleper C."/>
            <person name="Guy L."/>
            <person name="Ettema T.J."/>
        </authorList>
    </citation>
    <scope>NUCLEOTIDE SEQUENCE</scope>
</reference>
<gene>
    <name evidence="2" type="ORF">LCGC14_2836330</name>
</gene>
<dbReference type="PANTHER" id="PTHR10491">
    <property type="entry name" value="DTDP-4-DEHYDRORHAMNOSE REDUCTASE"/>
    <property type="match status" value="1"/>
</dbReference>
<dbReference type="InterPro" id="IPR029903">
    <property type="entry name" value="RmlD-like-bd"/>
</dbReference>
<accession>A0A0F9B3M3</accession>
<dbReference type="AlphaFoldDB" id="A0A0F9B3M3"/>
<dbReference type="InterPro" id="IPR005913">
    <property type="entry name" value="dTDP_dehydrorham_reduct"/>
</dbReference>
<dbReference type="EMBL" id="LAZR01054157">
    <property type="protein sequence ID" value="KKK79156.1"/>
    <property type="molecule type" value="Genomic_DNA"/>
</dbReference>
<sequence length="81" mass="8752">MKILLIGSTGMVGTAIEKVCARKKIDCMGLTHNDLQITDFDAVKEAIEKHKPDAVINTAAIVGIDQCELEPQRAFDVNAIA</sequence>
<name>A0A0F9B3M3_9ZZZZ</name>
<feature type="domain" description="RmlD-like substrate binding" evidence="1">
    <location>
        <begin position="1"/>
        <end position="81"/>
    </location>
</feature>
<proteinExistence type="predicted"/>
<feature type="non-terminal residue" evidence="2">
    <location>
        <position position="81"/>
    </location>
</feature>